<evidence type="ECO:0000313" key="2">
    <source>
        <dbReference type="EMBL" id="MBJ6125610.1"/>
    </source>
</evidence>
<evidence type="ECO:0000259" key="1">
    <source>
        <dbReference type="Pfam" id="PF18557"/>
    </source>
</evidence>
<dbReference type="Proteomes" id="UP000620670">
    <property type="component" value="Unassembled WGS sequence"/>
</dbReference>
<keyword evidence="3" id="KW-1185">Reference proteome</keyword>
<proteinExistence type="predicted"/>
<dbReference type="EMBL" id="JAELXT010000007">
    <property type="protein sequence ID" value="MBJ6125610.1"/>
    <property type="molecule type" value="Genomic_DNA"/>
</dbReference>
<dbReference type="RefSeq" id="WP_199048563.1">
    <property type="nucleotide sequence ID" value="NZ_JAELXT010000007.1"/>
</dbReference>
<name>A0ABS0Y0R3_9HYPH</name>
<accession>A0ABS0Y0R3</accession>
<protein>
    <recommendedName>
        <fullName evidence="1">Anti-sigma factor NepR domain-containing protein</fullName>
    </recommendedName>
</protein>
<organism evidence="2 3">
    <name type="scientific">Microvirga splendida</name>
    <dbReference type="NCBI Taxonomy" id="2795727"/>
    <lineage>
        <taxon>Bacteria</taxon>
        <taxon>Pseudomonadati</taxon>
        <taxon>Pseudomonadota</taxon>
        <taxon>Alphaproteobacteria</taxon>
        <taxon>Hyphomicrobiales</taxon>
        <taxon>Methylobacteriaceae</taxon>
        <taxon>Microvirga</taxon>
    </lineage>
</organism>
<sequence>MKQIPNSLNLTQDQVNLILGQMLASLYQDLVDAPVPERLRTLLHQLEEQRPLG</sequence>
<evidence type="ECO:0000313" key="3">
    <source>
        <dbReference type="Proteomes" id="UP000620670"/>
    </source>
</evidence>
<gene>
    <name evidence="2" type="ORF">JAO75_09310</name>
</gene>
<dbReference type="InterPro" id="IPR041649">
    <property type="entry name" value="NepR"/>
</dbReference>
<comment type="caution">
    <text evidence="2">The sequence shown here is derived from an EMBL/GenBank/DDBJ whole genome shotgun (WGS) entry which is preliminary data.</text>
</comment>
<reference evidence="3" key="1">
    <citation type="submission" date="2020-12" db="EMBL/GenBank/DDBJ databases">
        <title>Hymenobacter sp.</title>
        <authorList>
            <person name="Kim M.K."/>
        </authorList>
    </citation>
    <scope>NUCLEOTIDE SEQUENCE [LARGE SCALE GENOMIC DNA]</scope>
    <source>
        <strain evidence="3">BT325</strain>
    </source>
</reference>
<dbReference type="Pfam" id="PF18557">
    <property type="entry name" value="NepR"/>
    <property type="match status" value="1"/>
</dbReference>
<feature type="domain" description="Anti-sigma factor NepR" evidence="1">
    <location>
        <begin position="21"/>
        <end position="49"/>
    </location>
</feature>